<reference evidence="7 8" key="1">
    <citation type="submission" date="2020-04" db="EMBL/GenBank/DDBJ databases">
        <title>MicrobeNet Type strains.</title>
        <authorList>
            <person name="Nicholson A.C."/>
        </authorList>
    </citation>
    <scope>NUCLEOTIDE SEQUENCE [LARGE SCALE GENOMIC DNA]</scope>
    <source>
        <strain evidence="7 8">ATCC BAA-14</strain>
    </source>
</reference>
<sequence length="283" mass="29808">MSASSGADFAQIRYEVDGPMATVILDRPQARNAFTLRMSDEIVAALRMAESDPAVRVVILTGAGRDFCVGADLSSGSFDMGGDGAGEPGWQEPAGRVSSTIYSLRLPVIAAMTGVAVGAGSTMVLPCDLRVASTDSRFGFVFGRRGISPEGGSPWFLPRLVGLAVASDWMITGRVIGADEALAKGLVHHLHQPADVVDAARILAADIAENTSAVSVAIIRRMLWHASQAPTPDALHAAESRLIAELPGNSDAIEGVQSFLARRAPVFPNTLAADYPSWLDQLR</sequence>
<evidence type="ECO:0000256" key="4">
    <source>
        <dbReference type="ARBA" id="ARBA00023709"/>
    </source>
</evidence>
<evidence type="ECO:0000313" key="8">
    <source>
        <dbReference type="Proteomes" id="UP000563898"/>
    </source>
</evidence>
<keyword evidence="3" id="KW-0276">Fatty acid metabolism</keyword>
<dbReference type="Gene3D" id="3.90.226.10">
    <property type="entry name" value="2-enoyl-CoA Hydratase, Chain A, domain 1"/>
    <property type="match status" value="1"/>
</dbReference>
<dbReference type="PANTHER" id="PTHR43802">
    <property type="entry name" value="ENOYL-COA HYDRATASE"/>
    <property type="match status" value="1"/>
</dbReference>
<dbReference type="InterPro" id="IPR018376">
    <property type="entry name" value="Enoyl-CoA_hyd/isom_CS"/>
</dbReference>
<evidence type="ECO:0000256" key="5">
    <source>
        <dbReference type="ARBA" id="ARBA00023717"/>
    </source>
</evidence>
<dbReference type="SUPFAM" id="SSF52096">
    <property type="entry name" value="ClpP/crotonase"/>
    <property type="match status" value="1"/>
</dbReference>
<comment type="catalytic activity">
    <reaction evidence="5">
        <text>a 4-saturated-(3S)-3-hydroxyacyl-CoA = a (3E)-enoyl-CoA + H2O</text>
        <dbReference type="Rhea" id="RHEA:20724"/>
        <dbReference type="ChEBI" id="CHEBI:15377"/>
        <dbReference type="ChEBI" id="CHEBI:58521"/>
        <dbReference type="ChEBI" id="CHEBI:137480"/>
        <dbReference type="EC" id="4.2.1.17"/>
    </reaction>
</comment>
<evidence type="ECO:0000256" key="1">
    <source>
        <dbReference type="ARBA" id="ARBA00002994"/>
    </source>
</evidence>
<comment type="similarity">
    <text evidence="2 6">Belongs to the enoyl-CoA hydratase/isomerase family.</text>
</comment>
<dbReference type="InterPro" id="IPR001753">
    <property type="entry name" value="Enoyl-CoA_hydra/iso"/>
</dbReference>
<gene>
    <name evidence="7" type="ORF">HGA05_26955</name>
</gene>
<keyword evidence="7" id="KW-0456">Lyase</keyword>
<dbReference type="GO" id="GO:0006631">
    <property type="term" value="P:fatty acid metabolic process"/>
    <property type="evidence" value="ECO:0007669"/>
    <property type="project" value="UniProtKB-KW"/>
</dbReference>
<comment type="function">
    <text evidence="1">Could possibly oxidize fatty acids using specific components.</text>
</comment>
<dbReference type="AlphaFoldDB" id="A0A846WWU6"/>
<dbReference type="GO" id="GO:0004300">
    <property type="term" value="F:enoyl-CoA hydratase activity"/>
    <property type="evidence" value="ECO:0007669"/>
    <property type="project" value="UniProtKB-EC"/>
</dbReference>
<dbReference type="Proteomes" id="UP000563898">
    <property type="component" value="Unassembled WGS sequence"/>
</dbReference>
<organism evidence="7 8">
    <name type="scientific">Gordonia polyisoprenivorans</name>
    <dbReference type="NCBI Taxonomy" id="84595"/>
    <lineage>
        <taxon>Bacteria</taxon>
        <taxon>Bacillati</taxon>
        <taxon>Actinomycetota</taxon>
        <taxon>Actinomycetes</taxon>
        <taxon>Mycobacteriales</taxon>
        <taxon>Gordoniaceae</taxon>
        <taxon>Gordonia</taxon>
    </lineage>
</organism>
<accession>A0A846WWU6</accession>
<protein>
    <submittedName>
        <fullName evidence="7">Enoyl-CoA hydratase</fullName>
        <ecNumber evidence="7">4.2.1.17</ecNumber>
    </submittedName>
</protein>
<dbReference type="RefSeq" id="WP_006370726.1">
    <property type="nucleotide sequence ID" value="NZ_JAAXPC010000030.1"/>
</dbReference>
<proteinExistence type="inferred from homology"/>
<evidence type="ECO:0000313" key="7">
    <source>
        <dbReference type="EMBL" id="NKY05200.1"/>
    </source>
</evidence>
<dbReference type="PROSITE" id="PS00166">
    <property type="entry name" value="ENOYL_COA_HYDRATASE"/>
    <property type="match status" value="1"/>
</dbReference>
<evidence type="ECO:0000256" key="6">
    <source>
        <dbReference type="RuleBase" id="RU003707"/>
    </source>
</evidence>
<dbReference type="Gene3D" id="1.10.12.10">
    <property type="entry name" value="Lyase 2-enoyl-coa Hydratase, Chain A, domain 2"/>
    <property type="match status" value="1"/>
</dbReference>
<dbReference type="EMBL" id="JAAXPC010000030">
    <property type="protein sequence ID" value="NKY05200.1"/>
    <property type="molecule type" value="Genomic_DNA"/>
</dbReference>
<dbReference type="EC" id="4.2.1.17" evidence="7"/>
<name>A0A846WWU6_9ACTN</name>
<comment type="caution">
    <text evidence="7">The sequence shown here is derived from an EMBL/GenBank/DDBJ whole genome shotgun (WGS) entry which is preliminary data.</text>
</comment>
<dbReference type="InterPro" id="IPR029045">
    <property type="entry name" value="ClpP/crotonase-like_dom_sf"/>
</dbReference>
<keyword evidence="3" id="KW-0443">Lipid metabolism</keyword>
<dbReference type="CDD" id="cd06558">
    <property type="entry name" value="crotonase-like"/>
    <property type="match status" value="1"/>
</dbReference>
<dbReference type="Pfam" id="PF00378">
    <property type="entry name" value="ECH_1"/>
    <property type="match status" value="1"/>
</dbReference>
<evidence type="ECO:0000256" key="2">
    <source>
        <dbReference type="ARBA" id="ARBA00005254"/>
    </source>
</evidence>
<dbReference type="PANTHER" id="PTHR43802:SF1">
    <property type="entry name" value="IP11341P-RELATED"/>
    <property type="match status" value="1"/>
</dbReference>
<evidence type="ECO:0000256" key="3">
    <source>
        <dbReference type="ARBA" id="ARBA00022832"/>
    </source>
</evidence>
<dbReference type="InterPro" id="IPR014748">
    <property type="entry name" value="Enoyl-CoA_hydra_C"/>
</dbReference>
<comment type="catalytic activity">
    <reaction evidence="4">
        <text>a (3S)-3-hydroxyacyl-CoA = a (2E)-enoyl-CoA + H2O</text>
        <dbReference type="Rhea" id="RHEA:16105"/>
        <dbReference type="ChEBI" id="CHEBI:15377"/>
        <dbReference type="ChEBI" id="CHEBI:57318"/>
        <dbReference type="ChEBI" id="CHEBI:58856"/>
        <dbReference type="EC" id="4.2.1.17"/>
    </reaction>
</comment>